<dbReference type="Pfam" id="PF00067">
    <property type="entry name" value="p450"/>
    <property type="match status" value="1"/>
</dbReference>
<name>A0A9Q0IY89_9ROSI</name>
<dbReference type="PRINTS" id="PR00463">
    <property type="entry name" value="EP450I"/>
</dbReference>
<evidence type="ECO:0000256" key="8">
    <source>
        <dbReference type="RuleBase" id="RU000461"/>
    </source>
</evidence>
<proteinExistence type="inferred from homology"/>
<keyword evidence="8" id="KW-0503">Monooxygenase</keyword>
<keyword evidence="10" id="KW-1185">Reference proteome</keyword>
<keyword evidence="7 8" id="KW-0349">Heme</keyword>
<keyword evidence="5" id="KW-0472">Membrane</keyword>
<dbReference type="GO" id="GO:0016132">
    <property type="term" value="P:brassinosteroid biosynthetic process"/>
    <property type="evidence" value="ECO:0007669"/>
    <property type="project" value="TreeGrafter"/>
</dbReference>
<evidence type="ECO:0000256" key="6">
    <source>
        <dbReference type="ARBA" id="ARBA00023004"/>
    </source>
</evidence>
<dbReference type="GO" id="GO:0004497">
    <property type="term" value="F:monooxygenase activity"/>
    <property type="evidence" value="ECO:0007669"/>
    <property type="project" value="UniProtKB-KW"/>
</dbReference>
<accession>A0A9Q0IY89</accession>
<comment type="similarity">
    <text evidence="2 8">Belongs to the cytochrome P450 family.</text>
</comment>
<dbReference type="GO" id="GO:0005506">
    <property type="term" value="F:iron ion binding"/>
    <property type="evidence" value="ECO:0007669"/>
    <property type="project" value="InterPro"/>
</dbReference>
<comment type="subcellular location">
    <subcellularLocation>
        <location evidence="1">Membrane</location>
        <topology evidence="1">Single-pass membrane protein</topology>
    </subcellularLocation>
</comment>
<dbReference type="Gene3D" id="1.10.630.10">
    <property type="entry name" value="Cytochrome P450"/>
    <property type="match status" value="1"/>
</dbReference>
<keyword evidence="4 7" id="KW-0479">Metal-binding</keyword>
<evidence type="ECO:0008006" key="11">
    <source>
        <dbReference type="Google" id="ProtNLM"/>
    </source>
</evidence>
<keyword evidence="8" id="KW-0560">Oxidoreductase</keyword>
<protein>
    <recommendedName>
        <fullName evidence="11">Cytochrome P450</fullName>
    </recommendedName>
</protein>
<dbReference type="GO" id="GO:0010268">
    <property type="term" value="P:brassinosteroid homeostasis"/>
    <property type="evidence" value="ECO:0007669"/>
    <property type="project" value="TreeGrafter"/>
</dbReference>
<dbReference type="EMBL" id="JAKUCV010007817">
    <property type="protein sequence ID" value="KAJ4821908.1"/>
    <property type="molecule type" value="Genomic_DNA"/>
</dbReference>
<dbReference type="AlphaFoldDB" id="A0A9Q0IY89"/>
<dbReference type="GO" id="GO:0020037">
    <property type="term" value="F:heme binding"/>
    <property type="evidence" value="ECO:0007669"/>
    <property type="project" value="InterPro"/>
</dbReference>
<dbReference type="GO" id="GO:0016020">
    <property type="term" value="C:membrane"/>
    <property type="evidence" value="ECO:0007669"/>
    <property type="project" value="UniProtKB-SubCell"/>
</dbReference>
<evidence type="ECO:0000313" key="9">
    <source>
        <dbReference type="EMBL" id="KAJ4821908.1"/>
    </source>
</evidence>
<evidence type="ECO:0000256" key="5">
    <source>
        <dbReference type="ARBA" id="ARBA00022989"/>
    </source>
</evidence>
<evidence type="ECO:0000256" key="1">
    <source>
        <dbReference type="ARBA" id="ARBA00004167"/>
    </source>
</evidence>
<comment type="cofactor">
    <cofactor evidence="7">
        <name>heme</name>
        <dbReference type="ChEBI" id="CHEBI:30413"/>
    </cofactor>
</comment>
<dbReference type="InterPro" id="IPR017972">
    <property type="entry name" value="Cyt_P450_CS"/>
</dbReference>
<sequence length="448" mass="50374">MWVIGAFLVTIVAISYIYSIYKWRTPKSNGIPPPGSMGLPLIGETLELLIPSYSMDIHPFIKKRITRFGPIFRTNILGRPVVVSTDPEFNNRIFCGEGKMVEIFFTDTFNDLLGIGGKDSKMGGSGAVHKYIRTLALTHFGTERLKAGLFTEIGNMVDHTLRLWSTLPAVEVKNASANAIFHFTAKHVTGCGQEKLPKNFWEKFKNIRQSFMSIPIRIPGTSYYRCAKDKEEVLNTLKGIMEEKCSSPQTRGGGDVFDHAIADLNTQSFITEDFVLLLTFVITFVSFDSVSSVLPIVFKCHAENPSASKELEAEHEALLKRRRENRNSPLSWEEYKSLTFTPHVINEILRLANLVSGILRRALVDINVKGYTIPAGWMIMAITHASHLNPDVYKDPLVFNPWRWKDIEARVTSKDFMPFGGGGRQCAGAEFAKAFLASFIHVLVTKYR</sequence>
<feature type="binding site" description="axial binding residue" evidence="7">
    <location>
        <position position="426"/>
    </location>
    <ligand>
        <name>heme</name>
        <dbReference type="ChEBI" id="CHEBI:30413"/>
    </ligand>
    <ligandPart>
        <name>Fe</name>
        <dbReference type="ChEBI" id="CHEBI:18248"/>
    </ligandPart>
</feature>
<keyword evidence="3" id="KW-0812">Transmembrane</keyword>
<dbReference type="GO" id="GO:0016705">
    <property type="term" value="F:oxidoreductase activity, acting on paired donors, with incorporation or reduction of molecular oxygen"/>
    <property type="evidence" value="ECO:0007669"/>
    <property type="project" value="InterPro"/>
</dbReference>
<evidence type="ECO:0000256" key="2">
    <source>
        <dbReference type="ARBA" id="ARBA00010617"/>
    </source>
</evidence>
<reference evidence="9" key="1">
    <citation type="submission" date="2022-02" db="EMBL/GenBank/DDBJ databases">
        <authorList>
            <person name="Henning P.M."/>
            <person name="McCubbin A.G."/>
            <person name="Shore J.S."/>
        </authorList>
    </citation>
    <scope>NUCLEOTIDE SEQUENCE</scope>
    <source>
        <strain evidence="9">F60SS</strain>
        <tissue evidence="9">Leaves</tissue>
    </source>
</reference>
<evidence type="ECO:0000256" key="4">
    <source>
        <dbReference type="ARBA" id="ARBA00022723"/>
    </source>
</evidence>
<dbReference type="InterPro" id="IPR001128">
    <property type="entry name" value="Cyt_P450"/>
</dbReference>
<organism evidence="9 10">
    <name type="scientific">Turnera subulata</name>
    <dbReference type="NCBI Taxonomy" id="218843"/>
    <lineage>
        <taxon>Eukaryota</taxon>
        <taxon>Viridiplantae</taxon>
        <taxon>Streptophyta</taxon>
        <taxon>Embryophyta</taxon>
        <taxon>Tracheophyta</taxon>
        <taxon>Spermatophyta</taxon>
        <taxon>Magnoliopsida</taxon>
        <taxon>eudicotyledons</taxon>
        <taxon>Gunneridae</taxon>
        <taxon>Pentapetalae</taxon>
        <taxon>rosids</taxon>
        <taxon>fabids</taxon>
        <taxon>Malpighiales</taxon>
        <taxon>Passifloraceae</taxon>
        <taxon>Turnera</taxon>
    </lineage>
</organism>
<dbReference type="PANTHER" id="PTHR24286:SF305">
    <property type="entry name" value="CYTOCHROME P450 708A2"/>
    <property type="match status" value="1"/>
</dbReference>
<dbReference type="OrthoDB" id="1470350at2759"/>
<dbReference type="GO" id="GO:0016125">
    <property type="term" value="P:sterol metabolic process"/>
    <property type="evidence" value="ECO:0007669"/>
    <property type="project" value="TreeGrafter"/>
</dbReference>
<gene>
    <name evidence="9" type="ORF">Tsubulata_032196</name>
</gene>
<dbReference type="SUPFAM" id="SSF48264">
    <property type="entry name" value="Cytochrome P450"/>
    <property type="match status" value="1"/>
</dbReference>
<comment type="caution">
    <text evidence="9">The sequence shown here is derived from an EMBL/GenBank/DDBJ whole genome shotgun (WGS) entry which is preliminary data.</text>
</comment>
<dbReference type="Proteomes" id="UP001141552">
    <property type="component" value="Unassembled WGS sequence"/>
</dbReference>
<evidence type="ECO:0000313" key="10">
    <source>
        <dbReference type="Proteomes" id="UP001141552"/>
    </source>
</evidence>
<reference evidence="9" key="2">
    <citation type="journal article" date="2023" name="Plants (Basel)">
        <title>Annotation of the Turnera subulata (Passifloraceae) Draft Genome Reveals the S-Locus Evolved after the Divergence of Turneroideae from Passifloroideae in a Stepwise Manner.</title>
        <authorList>
            <person name="Henning P.M."/>
            <person name="Roalson E.H."/>
            <person name="Mir W."/>
            <person name="McCubbin A.G."/>
            <person name="Shore J.S."/>
        </authorList>
    </citation>
    <scope>NUCLEOTIDE SEQUENCE</scope>
    <source>
        <strain evidence="9">F60SS</strain>
    </source>
</reference>
<dbReference type="PROSITE" id="PS00086">
    <property type="entry name" value="CYTOCHROME_P450"/>
    <property type="match status" value="1"/>
</dbReference>
<dbReference type="InterPro" id="IPR036396">
    <property type="entry name" value="Cyt_P450_sf"/>
</dbReference>
<keyword evidence="5" id="KW-1133">Transmembrane helix</keyword>
<evidence type="ECO:0000256" key="3">
    <source>
        <dbReference type="ARBA" id="ARBA00022692"/>
    </source>
</evidence>
<dbReference type="InterPro" id="IPR002401">
    <property type="entry name" value="Cyt_P450_E_grp-I"/>
</dbReference>
<dbReference type="PANTHER" id="PTHR24286">
    <property type="entry name" value="CYTOCHROME P450 26"/>
    <property type="match status" value="1"/>
</dbReference>
<evidence type="ECO:0000256" key="7">
    <source>
        <dbReference type="PIRSR" id="PIRSR602401-1"/>
    </source>
</evidence>
<keyword evidence="6 7" id="KW-0408">Iron</keyword>